<evidence type="ECO:0000259" key="1">
    <source>
        <dbReference type="PROSITE" id="PS50965"/>
    </source>
</evidence>
<keyword evidence="3" id="KW-1185">Reference proteome</keyword>
<dbReference type="OrthoDB" id="2164794at2"/>
<dbReference type="EMBL" id="JPVO01000055">
    <property type="protein sequence ID" value="KGR73725.1"/>
    <property type="molecule type" value="Genomic_DNA"/>
</dbReference>
<evidence type="ECO:0000313" key="2">
    <source>
        <dbReference type="EMBL" id="KGR73725.1"/>
    </source>
</evidence>
<dbReference type="STRING" id="1384057.CD33_17055"/>
<dbReference type="Pfam" id="PF08378">
    <property type="entry name" value="NERD"/>
    <property type="match status" value="1"/>
</dbReference>
<dbReference type="PROSITE" id="PS50965">
    <property type="entry name" value="NERD"/>
    <property type="match status" value="1"/>
</dbReference>
<gene>
    <name evidence="2" type="ORF">CD33_17055</name>
</gene>
<proteinExistence type="predicted"/>
<protein>
    <submittedName>
        <fullName evidence="2">Nuclease</fullName>
    </submittedName>
</protein>
<dbReference type="eggNOG" id="ENOG502Z8AV">
    <property type="taxonomic scope" value="Bacteria"/>
</dbReference>
<organism evidence="2 3">
    <name type="scientific">Ureibacillus sinduriensis BLB-1 = JCM 15800</name>
    <dbReference type="NCBI Taxonomy" id="1384057"/>
    <lineage>
        <taxon>Bacteria</taxon>
        <taxon>Bacillati</taxon>
        <taxon>Bacillota</taxon>
        <taxon>Bacilli</taxon>
        <taxon>Bacillales</taxon>
        <taxon>Caryophanaceae</taxon>
        <taxon>Ureibacillus</taxon>
    </lineage>
</organism>
<comment type="caution">
    <text evidence="2">The sequence shown here is derived from an EMBL/GenBank/DDBJ whole genome shotgun (WGS) entry which is preliminary data.</text>
</comment>
<dbReference type="Proteomes" id="UP000030408">
    <property type="component" value="Unassembled WGS sequence"/>
</dbReference>
<name>A0A0A3HR82_9BACL</name>
<sequence length="303" mass="35690">MIYKERQEPSQLVLLRTLKSRMALSKLDQQTYYNLSKGYEGERLFDALLQDLKCDCLVLNDLLLKVNNQTFQVDTLLILNNQIHLFEIKNYKGDFYFESDRFFQKDGTEIFNPLTQLQRTESLLRQWLTHYQLPTSIQPSVIFINPEFTLYKAPLDKPFILPTQLNQLIKNLNYEQFTLNQRDKELAGKLVAEHMPEHPLQQLPAYEYPNLKKGVKCFICESFSISSTKYGGIVTCTSCGYKEKIEIAILRTLKEFKILFPLENITTSKIHEWCHMDTSKKTIQRILEKHFSKIGSKRWSYYS</sequence>
<evidence type="ECO:0000313" key="3">
    <source>
        <dbReference type="Proteomes" id="UP000030408"/>
    </source>
</evidence>
<dbReference type="InterPro" id="IPR011528">
    <property type="entry name" value="NERD"/>
</dbReference>
<reference evidence="2 3" key="1">
    <citation type="submission" date="2014-02" db="EMBL/GenBank/DDBJ databases">
        <title>Draft genome sequence of Lysinibacillus sinduriensis JCM 15800.</title>
        <authorList>
            <person name="Zhang F."/>
            <person name="Wang G."/>
            <person name="Zhang L."/>
        </authorList>
    </citation>
    <scope>NUCLEOTIDE SEQUENCE [LARGE SCALE GENOMIC DNA]</scope>
    <source>
        <strain evidence="2 3">JCM 15800</strain>
    </source>
</reference>
<feature type="domain" description="NERD" evidence="1">
    <location>
        <begin position="37"/>
        <end position="147"/>
    </location>
</feature>
<accession>A0A0A3HR82</accession>
<dbReference type="AlphaFoldDB" id="A0A0A3HR82"/>